<dbReference type="Proteomes" id="UP000592780">
    <property type="component" value="Unassembled WGS sequence"/>
</dbReference>
<evidence type="ECO:0000313" key="2">
    <source>
        <dbReference type="Proteomes" id="UP000592780"/>
    </source>
</evidence>
<dbReference type="AlphaFoldDB" id="A0A6I1Q1N1"/>
<keyword evidence="2" id="KW-1185">Reference proteome</keyword>
<dbReference type="EMBL" id="JACHDD010000043">
    <property type="protein sequence ID" value="MBB5429689.1"/>
    <property type="molecule type" value="Genomic_DNA"/>
</dbReference>
<reference evidence="1 2" key="1">
    <citation type="submission" date="2020-08" db="EMBL/GenBank/DDBJ databases">
        <title>Genomic Encyclopedia of Type Strains, Phase IV (KMG-V): Genome sequencing to study the core and pangenomes of soil and plant-associated prokaryotes.</title>
        <authorList>
            <person name="Whitman W."/>
        </authorList>
    </citation>
    <scope>NUCLEOTIDE SEQUENCE [LARGE SCALE GENOMIC DNA]</scope>
    <source>
        <strain evidence="1 2">JPY158</strain>
    </source>
</reference>
<accession>A0A6I1Q1N1</accession>
<organism evidence="1 2">
    <name type="scientific">Paraburkholderia atlantica</name>
    <dbReference type="NCBI Taxonomy" id="2654982"/>
    <lineage>
        <taxon>Bacteria</taxon>
        <taxon>Pseudomonadati</taxon>
        <taxon>Pseudomonadota</taxon>
        <taxon>Betaproteobacteria</taxon>
        <taxon>Burkholderiales</taxon>
        <taxon>Burkholderiaceae</taxon>
        <taxon>Paraburkholderia</taxon>
    </lineage>
</organism>
<protein>
    <submittedName>
        <fullName evidence="1">Uncharacterized protein</fullName>
    </submittedName>
</protein>
<name>A0A6I1Q1N1_PARAM</name>
<proteinExistence type="predicted"/>
<dbReference type="RefSeq" id="WP_152854878.1">
    <property type="nucleotide sequence ID" value="NZ_JBNDMF010000001.1"/>
</dbReference>
<gene>
    <name evidence="1" type="ORF">HDG40_007887</name>
</gene>
<sequence length="132" mass="14433">MEIAAICASRQSLYGNAATASITSALEFLDLALKMTNRPIGIITWDLKSLVPLLRDCSGAERSHFLTVGDLPEWEKASAYRELVGWSCEQMAQELAARLREAFGVNGVFNDAGEITTLPILDLLTFARTALQ</sequence>
<evidence type="ECO:0000313" key="1">
    <source>
        <dbReference type="EMBL" id="MBB5429689.1"/>
    </source>
</evidence>
<comment type="caution">
    <text evidence="1">The sequence shown here is derived from an EMBL/GenBank/DDBJ whole genome shotgun (WGS) entry which is preliminary data.</text>
</comment>